<sequence length="137" mass="16395">MIKKTILIIILSLISYKFTHAAQTIYTPKNDLNWQGFDFHYVVFSDGEKASRKIFDQRMEKQVDIFKARHEPRIKFAKNLQDKLQAECDYLADTQKLLAVYMQYYPKLLQQKDAKPIFFQSREYLDHFEKNNSKCET</sequence>
<comment type="caution">
    <text evidence="2">The sequence shown here is derived from an EMBL/GenBank/DDBJ whole genome shotgun (WGS) entry which is preliminary data.</text>
</comment>
<reference evidence="2 3" key="1">
    <citation type="submission" date="2018-10" db="EMBL/GenBank/DDBJ databases">
        <title>GWAS and RNA-Seq identify cryptic mechanisms of antimicrobial resistance in Acinetobacter baumannii.</title>
        <authorList>
            <person name="Sahl J.W."/>
        </authorList>
    </citation>
    <scope>NUCLEOTIDE SEQUENCE [LARGE SCALE GENOMIC DNA]</scope>
    <source>
        <strain evidence="2 3">TG41018</strain>
    </source>
</reference>
<dbReference type="EMBL" id="RFES01000004">
    <property type="protein sequence ID" value="RSO58190.1"/>
    <property type="molecule type" value="Genomic_DNA"/>
</dbReference>
<feature type="signal peptide" evidence="1">
    <location>
        <begin position="1"/>
        <end position="21"/>
    </location>
</feature>
<gene>
    <name evidence="2" type="ORF">EA756_07990</name>
</gene>
<evidence type="ECO:0000256" key="1">
    <source>
        <dbReference type="SAM" id="SignalP"/>
    </source>
</evidence>
<accession>A0A429K322</accession>
<organism evidence="2 3">
    <name type="scientific">Acinetobacter lactucae</name>
    <dbReference type="NCBI Taxonomy" id="1785128"/>
    <lineage>
        <taxon>Bacteria</taxon>
        <taxon>Pseudomonadati</taxon>
        <taxon>Pseudomonadota</taxon>
        <taxon>Gammaproteobacteria</taxon>
        <taxon>Moraxellales</taxon>
        <taxon>Moraxellaceae</taxon>
        <taxon>Acinetobacter</taxon>
        <taxon>Acinetobacter calcoaceticus/baumannii complex</taxon>
    </lineage>
</organism>
<keyword evidence="1" id="KW-0732">Signal</keyword>
<evidence type="ECO:0000313" key="2">
    <source>
        <dbReference type="EMBL" id="RSO58190.1"/>
    </source>
</evidence>
<dbReference type="AlphaFoldDB" id="A0A429K322"/>
<name>A0A429K322_9GAMM</name>
<evidence type="ECO:0000313" key="3">
    <source>
        <dbReference type="Proteomes" id="UP000276905"/>
    </source>
</evidence>
<feature type="chain" id="PRO_5019142922" evidence="1">
    <location>
        <begin position="22"/>
        <end position="137"/>
    </location>
</feature>
<dbReference type="Proteomes" id="UP000276905">
    <property type="component" value="Unassembled WGS sequence"/>
</dbReference>
<dbReference type="RefSeq" id="WP_125698782.1">
    <property type="nucleotide sequence ID" value="NZ_RFES01000004.1"/>
</dbReference>
<proteinExistence type="predicted"/>
<protein>
    <submittedName>
        <fullName evidence="2">Uncharacterized protein</fullName>
    </submittedName>
</protein>